<dbReference type="SUPFAM" id="SSF141523">
    <property type="entry name" value="L,D-transpeptidase catalytic domain-like"/>
    <property type="match status" value="1"/>
</dbReference>
<dbReference type="OrthoDB" id="177750at2"/>
<dbReference type="InterPro" id="IPR005490">
    <property type="entry name" value="LD_TPept_cat_dom"/>
</dbReference>
<gene>
    <name evidence="8" type="ORF">SAMN05661086_01027</name>
</gene>
<proteinExistence type="predicted"/>
<dbReference type="PANTHER" id="PTHR30582:SF2">
    <property type="entry name" value="L,D-TRANSPEPTIDASE YCIB-RELATED"/>
    <property type="match status" value="1"/>
</dbReference>
<dbReference type="InterPro" id="IPR013783">
    <property type="entry name" value="Ig-like_fold"/>
</dbReference>
<evidence type="ECO:0000256" key="6">
    <source>
        <dbReference type="PROSITE-ProRule" id="PRU01373"/>
    </source>
</evidence>
<evidence type="ECO:0000256" key="4">
    <source>
        <dbReference type="ARBA" id="ARBA00022984"/>
    </source>
</evidence>
<keyword evidence="9" id="KW-1185">Reference proteome</keyword>
<feature type="active site" description="Nucleophile" evidence="6">
    <location>
        <position position="141"/>
    </location>
</feature>
<keyword evidence="2" id="KW-0808">Transferase</keyword>
<dbReference type="GO" id="GO:0016740">
    <property type="term" value="F:transferase activity"/>
    <property type="evidence" value="ECO:0007669"/>
    <property type="project" value="UniProtKB-KW"/>
</dbReference>
<protein>
    <submittedName>
        <fullName evidence="8">L,D-transpeptidase catalytic domain</fullName>
    </submittedName>
</protein>
<dbReference type="PROSITE" id="PS52029">
    <property type="entry name" value="LD_TPASE"/>
    <property type="match status" value="1"/>
</dbReference>
<sequence length="526" mass="58525">MKKRLFSIRAKQLFILLFFIGIGLSYGKMDRSVHAAEKYPYLIKVNRKMSTLTVYEKDEKGKYTVPVKAMLCSPGWDTPLGTYQTKAKYRWKLLMEDVWGQYSTRIVDGILFHSVWYYERDPATLSNKQFNKLGTVCSHGCVRLSVEDAKWIYDNCSLGTTVTIYDSSDPGPLGKPQGIKLSINYGMGYDPTDIWSAGNPYITKKASITGAKSQSVKLGAAVNVLSGVKAYSSLGTDISSEIEVSVTYNGNNADGVDSKVPGKYKVIYSVTDGVGKSAKKTVTFTVKGSTAKPKLTGVKDILVGPDAKVNRTLVLKNVKASWNSKTISKKSIKTKIAKSEDSSYYDVTYSVTAENGKTKTASCKVFVDNEAPVFTGVENREIAWDTEVTEEFALEGIGVTDDYSEMSVDDIVVGIDKVDSKTYEITYIAQDDFLNEVSQVVTFQVTNFLRIENAKDLTISKYDVVSETYVRNQGITAFDYYTDVTYRMKIQIEESKPGVYTITLSISNEKGHTRETTVVYTKSEDY</sequence>
<dbReference type="GO" id="GO:0005576">
    <property type="term" value="C:extracellular region"/>
    <property type="evidence" value="ECO:0007669"/>
    <property type="project" value="TreeGrafter"/>
</dbReference>
<keyword evidence="3 6" id="KW-0133">Cell shape</keyword>
<accession>A0A1I6IQK3</accession>
<evidence type="ECO:0000256" key="2">
    <source>
        <dbReference type="ARBA" id="ARBA00022679"/>
    </source>
</evidence>
<evidence type="ECO:0000313" key="8">
    <source>
        <dbReference type="EMBL" id="SFR68909.1"/>
    </source>
</evidence>
<feature type="domain" description="L,D-TPase catalytic" evidence="7">
    <location>
        <begin position="41"/>
        <end position="165"/>
    </location>
</feature>
<dbReference type="AlphaFoldDB" id="A0A1I6IQK3"/>
<dbReference type="EMBL" id="FOYZ01000003">
    <property type="protein sequence ID" value="SFR68909.1"/>
    <property type="molecule type" value="Genomic_DNA"/>
</dbReference>
<dbReference type="InterPro" id="IPR038063">
    <property type="entry name" value="Transpep_catalytic_dom"/>
</dbReference>
<keyword evidence="4 6" id="KW-0573">Peptidoglycan synthesis</keyword>
<dbReference type="CDD" id="cd16913">
    <property type="entry name" value="YkuD_like"/>
    <property type="match status" value="1"/>
</dbReference>
<keyword evidence="5 6" id="KW-0961">Cell wall biogenesis/degradation</keyword>
<dbReference type="GO" id="GO:0008360">
    <property type="term" value="P:regulation of cell shape"/>
    <property type="evidence" value="ECO:0007669"/>
    <property type="project" value="UniProtKB-UniRule"/>
</dbReference>
<name>A0A1I6IQK3_9FIRM</name>
<dbReference type="Gene3D" id="2.60.40.10">
    <property type="entry name" value="Immunoglobulins"/>
    <property type="match status" value="1"/>
</dbReference>
<dbReference type="Pfam" id="PF03734">
    <property type="entry name" value="YkuD"/>
    <property type="match status" value="1"/>
</dbReference>
<dbReference type="GO" id="GO:0071555">
    <property type="term" value="P:cell wall organization"/>
    <property type="evidence" value="ECO:0007669"/>
    <property type="project" value="UniProtKB-UniRule"/>
</dbReference>
<evidence type="ECO:0000259" key="7">
    <source>
        <dbReference type="PROSITE" id="PS52029"/>
    </source>
</evidence>
<dbReference type="UniPathway" id="UPA00219"/>
<dbReference type="Proteomes" id="UP000199659">
    <property type="component" value="Unassembled WGS sequence"/>
</dbReference>
<evidence type="ECO:0000256" key="5">
    <source>
        <dbReference type="ARBA" id="ARBA00023316"/>
    </source>
</evidence>
<dbReference type="PANTHER" id="PTHR30582">
    <property type="entry name" value="L,D-TRANSPEPTIDASE"/>
    <property type="match status" value="1"/>
</dbReference>
<feature type="active site" description="Proton donor/acceptor" evidence="6">
    <location>
        <position position="113"/>
    </location>
</feature>
<evidence type="ECO:0000256" key="3">
    <source>
        <dbReference type="ARBA" id="ARBA00022960"/>
    </source>
</evidence>
<dbReference type="GO" id="GO:0071972">
    <property type="term" value="F:peptidoglycan L,D-transpeptidase activity"/>
    <property type="evidence" value="ECO:0007669"/>
    <property type="project" value="TreeGrafter"/>
</dbReference>
<dbReference type="STRING" id="37658.SAMN05661086_01027"/>
<comment type="pathway">
    <text evidence="1 6">Cell wall biogenesis; peptidoglycan biosynthesis.</text>
</comment>
<dbReference type="GO" id="GO:0018104">
    <property type="term" value="P:peptidoglycan-protein cross-linking"/>
    <property type="evidence" value="ECO:0007669"/>
    <property type="project" value="TreeGrafter"/>
</dbReference>
<evidence type="ECO:0000313" key="9">
    <source>
        <dbReference type="Proteomes" id="UP000199659"/>
    </source>
</evidence>
<dbReference type="InterPro" id="IPR050979">
    <property type="entry name" value="LD-transpeptidase"/>
</dbReference>
<reference evidence="8 9" key="1">
    <citation type="submission" date="2016-10" db="EMBL/GenBank/DDBJ databases">
        <authorList>
            <person name="de Groot N.N."/>
        </authorList>
    </citation>
    <scope>NUCLEOTIDE SEQUENCE [LARGE SCALE GENOMIC DNA]</scope>
    <source>
        <strain evidence="8 9">743A</strain>
    </source>
</reference>
<organism evidence="8 9">
    <name type="scientific">Anaeromicropila populeti</name>
    <dbReference type="NCBI Taxonomy" id="37658"/>
    <lineage>
        <taxon>Bacteria</taxon>
        <taxon>Bacillati</taxon>
        <taxon>Bacillota</taxon>
        <taxon>Clostridia</taxon>
        <taxon>Lachnospirales</taxon>
        <taxon>Lachnospiraceae</taxon>
        <taxon>Anaeromicropila</taxon>
    </lineage>
</organism>
<dbReference type="Gene3D" id="2.40.440.10">
    <property type="entry name" value="L,D-transpeptidase catalytic domain-like"/>
    <property type="match status" value="1"/>
</dbReference>
<dbReference type="RefSeq" id="WP_092559622.1">
    <property type="nucleotide sequence ID" value="NZ_FOYZ01000003.1"/>
</dbReference>
<evidence type="ECO:0000256" key="1">
    <source>
        <dbReference type="ARBA" id="ARBA00004752"/>
    </source>
</evidence>